<evidence type="ECO:0000256" key="4">
    <source>
        <dbReference type="SAM" id="MobiDB-lite"/>
    </source>
</evidence>
<dbReference type="Gene3D" id="1.10.4190.10">
    <property type="entry name" value="Urease accessory protein UreF"/>
    <property type="match status" value="1"/>
</dbReference>
<evidence type="ECO:0000256" key="3">
    <source>
        <dbReference type="HAMAP-Rule" id="MF_01385"/>
    </source>
</evidence>
<feature type="region of interest" description="Disordered" evidence="4">
    <location>
        <begin position="77"/>
        <end position="171"/>
    </location>
</feature>
<dbReference type="EMBL" id="JAUSUL010000001">
    <property type="protein sequence ID" value="MDQ0315081.1"/>
    <property type="molecule type" value="Genomic_DNA"/>
</dbReference>
<dbReference type="Proteomes" id="UP001229244">
    <property type="component" value="Unassembled WGS sequence"/>
</dbReference>
<dbReference type="InterPro" id="IPR002639">
    <property type="entry name" value="UreF"/>
</dbReference>
<comment type="function">
    <text evidence="3">Required for maturation of urease via the functional incorporation of the urease nickel metallocenter.</text>
</comment>
<reference evidence="5" key="1">
    <citation type="submission" date="2023-07" db="EMBL/GenBank/DDBJ databases">
        <title>Genomic Encyclopedia of Type Strains, Phase IV (KMG-IV): sequencing the most valuable type-strain genomes for metagenomic binning, comparative biology and taxonomic classification.</title>
        <authorList>
            <person name="Goeker M."/>
        </authorList>
    </citation>
    <scope>NUCLEOTIDE SEQUENCE</scope>
    <source>
        <strain evidence="5">DSM 21202</strain>
    </source>
</reference>
<dbReference type="RefSeq" id="WP_306884874.1">
    <property type="nucleotide sequence ID" value="NZ_JAUSUL010000001.1"/>
</dbReference>
<accession>A0AAE3VNT2</accession>
<comment type="subcellular location">
    <subcellularLocation>
        <location evidence="3">Cytoplasm</location>
    </subcellularLocation>
</comment>
<evidence type="ECO:0000313" key="6">
    <source>
        <dbReference type="Proteomes" id="UP001229244"/>
    </source>
</evidence>
<keyword evidence="1 3" id="KW-0996">Nickel insertion</keyword>
<protein>
    <recommendedName>
        <fullName evidence="3">Urease accessory protein UreF</fullName>
    </recommendedName>
</protein>
<comment type="similarity">
    <text evidence="3">Belongs to the UreF family.</text>
</comment>
<keyword evidence="2 3" id="KW-0143">Chaperone</keyword>
<gene>
    <name evidence="3" type="primary">ureF</name>
    <name evidence="5" type="ORF">J2S73_001518</name>
</gene>
<evidence type="ECO:0000256" key="2">
    <source>
        <dbReference type="ARBA" id="ARBA00023186"/>
    </source>
</evidence>
<dbReference type="GO" id="GO:0005737">
    <property type="term" value="C:cytoplasm"/>
    <property type="evidence" value="ECO:0007669"/>
    <property type="project" value="UniProtKB-SubCell"/>
</dbReference>
<keyword evidence="3" id="KW-0963">Cytoplasm</keyword>
<dbReference type="HAMAP" id="MF_01385">
    <property type="entry name" value="UreF"/>
    <property type="match status" value="1"/>
</dbReference>
<evidence type="ECO:0000256" key="1">
    <source>
        <dbReference type="ARBA" id="ARBA00022988"/>
    </source>
</evidence>
<sequence length="323" mass="33335">MSTDAAGLYRLMAWLSPSYPVGAFTLSHGLEWVVEDGVVADADRMVSWVGDVLAHGAGRQDAILLAAAYRARRTELSAARVDPPGPDHSGDGVPAADPVSAHSGDVGTAIDPIAAHSRSGDPGYPPPSAHSRESGNPGPHDGPLHNSPWIPAFAGMSGGNGKGGVPVADSDQKAEAAPSLAEIIELAAALNPSLERRTETLSQGDAFRKISADAWPASLPWPDGPLAYPVAVAIAAADHRVDLAAVLVAYLHAFAANIVSAGVRLIPLGQTDGQRAIVRLEPAIAALAEEAAGSTLDDLGGCALLADIASMRHETQYTRLFRT</sequence>
<dbReference type="Pfam" id="PF01730">
    <property type="entry name" value="UreF"/>
    <property type="match status" value="1"/>
</dbReference>
<organism evidence="5 6">
    <name type="scientific">Amorphus orientalis</name>
    <dbReference type="NCBI Taxonomy" id="649198"/>
    <lineage>
        <taxon>Bacteria</taxon>
        <taxon>Pseudomonadati</taxon>
        <taxon>Pseudomonadota</taxon>
        <taxon>Alphaproteobacteria</taxon>
        <taxon>Hyphomicrobiales</taxon>
        <taxon>Amorphaceae</taxon>
        <taxon>Amorphus</taxon>
    </lineage>
</organism>
<evidence type="ECO:0000313" key="5">
    <source>
        <dbReference type="EMBL" id="MDQ0315081.1"/>
    </source>
</evidence>
<name>A0AAE3VNT2_9HYPH</name>
<dbReference type="InterPro" id="IPR038277">
    <property type="entry name" value="UreF_sf"/>
</dbReference>
<comment type="caution">
    <text evidence="5">The sequence shown here is derived from an EMBL/GenBank/DDBJ whole genome shotgun (WGS) entry which is preliminary data.</text>
</comment>
<keyword evidence="6" id="KW-1185">Reference proteome</keyword>
<dbReference type="PANTHER" id="PTHR33620:SF1">
    <property type="entry name" value="UREASE ACCESSORY PROTEIN F"/>
    <property type="match status" value="1"/>
</dbReference>
<dbReference type="GO" id="GO:0016151">
    <property type="term" value="F:nickel cation binding"/>
    <property type="evidence" value="ECO:0007669"/>
    <property type="project" value="UniProtKB-UniRule"/>
</dbReference>
<comment type="subunit">
    <text evidence="3">UreD, UreF and UreG form a complex that acts as a GTP-hydrolysis-dependent molecular chaperone, activating the urease apoprotein by helping to assemble the nickel containing metallocenter of UreC. The UreE protein probably delivers the nickel.</text>
</comment>
<dbReference type="PANTHER" id="PTHR33620">
    <property type="entry name" value="UREASE ACCESSORY PROTEIN F"/>
    <property type="match status" value="1"/>
</dbReference>
<proteinExistence type="inferred from homology"/>
<dbReference type="AlphaFoldDB" id="A0AAE3VNT2"/>